<evidence type="ECO:0000256" key="6">
    <source>
        <dbReference type="RuleBase" id="RU361117"/>
    </source>
</evidence>
<evidence type="ECO:0000256" key="7">
    <source>
        <dbReference type="SAM" id="MobiDB-lite"/>
    </source>
</evidence>
<accession>A0A7S3F9F5</accession>
<protein>
    <recommendedName>
        <fullName evidence="6">Trehalose 6-phosphate phosphatase</fullName>
        <ecNumber evidence="6">3.1.3.12</ecNumber>
    </recommendedName>
</protein>
<dbReference type="InterPro" id="IPR003337">
    <property type="entry name" value="Trehalose_PPase"/>
</dbReference>
<evidence type="ECO:0000313" key="8">
    <source>
        <dbReference type="EMBL" id="CAE0135265.1"/>
    </source>
</evidence>
<dbReference type="GO" id="GO:0005992">
    <property type="term" value="P:trehalose biosynthetic process"/>
    <property type="evidence" value="ECO:0007669"/>
    <property type="project" value="UniProtKB-UniPathway"/>
</dbReference>
<dbReference type="EMBL" id="HBHY01008321">
    <property type="protein sequence ID" value="CAE0135265.1"/>
    <property type="molecule type" value="Transcribed_RNA"/>
</dbReference>
<feature type="compositionally biased region" description="Gly residues" evidence="7">
    <location>
        <begin position="148"/>
        <end position="159"/>
    </location>
</feature>
<dbReference type="PANTHER" id="PTHR43768">
    <property type="entry name" value="TREHALOSE 6-PHOSPHATE PHOSPHATASE"/>
    <property type="match status" value="1"/>
</dbReference>
<name>A0A7S3F9F5_9VIRI</name>
<dbReference type="EC" id="3.1.3.12" evidence="6"/>
<comment type="pathway">
    <text evidence="3 6">Glycan biosynthesis; trehalose biosynthesis.</text>
</comment>
<evidence type="ECO:0000256" key="2">
    <source>
        <dbReference type="ARBA" id="ARBA00001968"/>
    </source>
</evidence>
<feature type="region of interest" description="Disordered" evidence="7">
    <location>
        <begin position="382"/>
        <end position="402"/>
    </location>
</feature>
<comment type="function">
    <text evidence="6">Removes the phosphate from trehalose 6-phosphate to produce free trehalose.</text>
</comment>
<dbReference type="InterPro" id="IPR023214">
    <property type="entry name" value="HAD_sf"/>
</dbReference>
<organism evidence="8">
    <name type="scientific">Prasinoderma singulare</name>
    <dbReference type="NCBI Taxonomy" id="676789"/>
    <lineage>
        <taxon>Eukaryota</taxon>
        <taxon>Viridiplantae</taxon>
        <taxon>Prasinodermophyta</taxon>
        <taxon>Prasinodermophyceae</taxon>
        <taxon>Prasinodermales</taxon>
        <taxon>Prasinodermaceae</taxon>
        <taxon>Prasinoderma</taxon>
    </lineage>
</organism>
<keyword evidence="5 6" id="KW-0378">Hydrolase</keyword>
<dbReference type="AlphaFoldDB" id="A0A7S3F9F5"/>
<evidence type="ECO:0000256" key="3">
    <source>
        <dbReference type="ARBA" id="ARBA00005199"/>
    </source>
</evidence>
<dbReference type="GO" id="GO:0004805">
    <property type="term" value="F:trehalose-phosphatase activity"/>
    <property type="evidence" value="ECO:0007669"/>
    <property type="project" value="UniProtKB-EC"/>
</dbReference>
<dbReference type="InterPro" id="IPR044651">
    <property type="entry name" value="OTSB-like"/>
</dbReference>
<feature type="region of interest" description="Disordered" evidence="7">
    <location>
        <begin position="95"/>
        <end position="181"/>
    </location>
</feature>
<dbReference type="NCBIfam" id="TIGR00685">
    <property type="entry name" value="T6PP"/>
    <property type="match status" value="1"/>
</dbReference>
<comment type="similarity">
    <text evidence="4 6">Belongs to the trehalose phosphatase family.</text>
</comment>
<comment type="catalytic activity">
    <reaction evidence="1 6">
        <text>alpha,alpha-trehalose 6-phosphate + H2O = alpha,alpha-trehalose + phosphate</text>
        <dbReference type="Rhea" id="RHEA:23420"/>
        <dbReference type="ChEBI" id="CHEBI:15377"/>
        <dbReference type="ChEBI" id="CHEBI:16551"/>
        <dbReference type="ChEBI" id="CHEBI:43474"/>
        <dbReference type="ChEBI" id="CHEBI:58429"/>
        <dbReference type="EC" id="3.1.3.12"/>
    </reaction>
</comment>
<dbReference type="Gene3D" id="3.40.50.1000">
    <property type="entry name" value="HAD superfamily/HAD-like"/>
    <property type="match status" value="2"/>
</dbReference>
<dbReference type="SUPFAM" id="SSF56784">
    <property type="entry name" value="HAD-like"/>
    <property type="match status" value="1"/>
</dbReference>
<dbReference type="UniPathway" id="UPA00299"/>
<dbReference type="InterPro" id="IPR036412">
    <property type="entry name" value="HAD-like_sf"/>
</dbReference>
<reference evidence="8" key="1">
    <citation type="submission" date="2021-01" db="EMBL/GenBank/DDBJ databases">
        <authorList>
            <person name="Corre E."/>
            <person name="Pelletier E."/>
            <person name="Niang G."/>
            <person name="Scheremetjew M."/>
            <person name="Finn R."/>
            <person name="Kale V."/>
            <person name="Holt S."/>
            <person name="Cochrane G."/>
            <person name="Meng A."/>
            <person name="Brown T."/>
            <person name="Cohen L."/>
        </authorList>
    </citation>
    <scope>NUCLEOTIDE SEQUENCE</scope>
    <source>
        <strain evidence="8">RCC927</strain>
    </source>
</reference>
<feature type="compositionally biased region" description="Low complexity" evidence="7">
    <location>
        <begin position="108"/>
        <end position="118"/>
    </location>
</feature>
<dbReference type="FunFam" id="3.30.70.1020:FF:000004">
    <property type="entry name" value="Trehalose 6-phosphate phosphatase"/>
    <property type="match status" value="1"/>
</dbReference>
<comment type="cofactor">
    <cofactor evidence="2 6">
        <name>a divalent metal cation</name>
        <dbReference type="ChEBI" id="CHEBI:60240"/>
    </cofactor>
</comment>
<proteinExistence type="inferred from homology"/>
<evidence type="ECO:0000256" key="4">
    <source>
        <dbReference type="ARBA" id="ARBA00008770"/>
    </source>
</evidence>
<gene>
    <name evidence="8" type="ORF">PSIN1315_LOCUS5346</name>
</gene>
<dbReference type="PANTHER" id="PTHR43768:SF3">
    <property type="entry name" value="TREHALOSE 6-PHOSPHATE PHOSPHATASE"/>
    <property type="match status" value="1"/>
</dbReference>
<dbReference type="Pfam" id="PF02358">
    <property type="entry name" value="Trehalose_PPase"/>
    <property type="match status" value="1"/>
</dbReference>
<evidence type="ECO:0000256" key="1">
    <source>
        <dbReference type="ARBA" id="ARBA00000500"/>
    </source>
</evidence>
<evidence type="ECO:0000256" key="5">
    <source>
        <dbReference type="ARBA" id="ARBA00022801"/>
    </source>
</evidence>
<sequence>MAFPAVVSSSLPSALRHWSSFEGLARGRRLAVFLDYDGTLSHIVPEPDKAFMTEDMRSVVRRIARRCPCAIISGRGRGKVFDFVRLEELYYAGSHGMDIKGPNRRPPAGEAQEGAAEGDATKGSSGGGAAGGTEHSPGDSGQRPPAGADGGEGAAGGGCSASQEAANGGSQPARQAGTGAGCEAGQGCVELQPAAEYVEMLDLLYAELVRRLEGIPGAEVEHNKFCLSVHYRRVDEAQWERVWAIVDEVFLPHEQSLKLTTGRKVLEIKPRIDWHKGRALSYLLEALGLADDPATLPIYLGDDVTDEDAFRCLRARSLGGAGILVTSVEKDTAATFTLHDPDEVQEFLGRVAAMLEEAPEGGLCEDVAGEGLGTNTGVGRVEGTQMSATSAGEGSVDAERAR</sequence>